<accession>A0ABW5DBK2</accession>
<comment type="caution">
    <text evidence="1">The sequence shown here is derived from an EMBL/GenBank/DDBJ whole genome shotgun (WGS) entry which is preliminary data.</text>
</comment>
<sequence length="212" mass="24607">MTWRYNPSLSSTDYLEMAARRRNRLRKTDAADFKYLDRFSYGVHEETVSRLLNPENWSEQVHLENRRPRVFVDTRINQAGNLSVRWARGAHSIFFPMDFEFRMLQGTADGFIAGERSNGELMWVQGFRERIWRARQDTPGATVEKALLFGYKARLDELISKLSTTVDVIGAITLEFVYMGNRLADVGLEPTISEQRLHELWTVSQALRMGPE</sequence>
<evidence type="ECO:0000313" key="1">
    <source>
        <dbReference type="EMBL" id="MFD2258229.1"/>
    </source>
</evidence>
<organism evidence="1 2">
    <name type="scientific">Chelativorans composti</name>
    <dbReference type="NCBI Taxonomy" id="768533"/>
    <lineage>
        <taxon>Bacteria</taxon>
        <taxon>Pseudomonadati</taxon>
        <taxon>Pseudomonadota</taxon>
        <taxon>Alphaproteobacteria</taxon>
        <taxon>Hyphomicrobiales</taxon>
        <taxon>Phyllobacteriaceae</taxon>
        <taxon>Chelativorans</taxon>
    </lineage>
</organism>
<evidence type="ECO:0000313" key="2">
    <source>
        <dbReference type="Proteomes" id="UP001597373"/>
    </source>
</evidence>
<name>A0ABW5DBK2_9HYPH</name>
<keyword evidence="2" id="KW-1185">Reference proteome</keyword>
<reference evidence="2" key="1">
    <citation type="journal article" date="2019" name="Int. J. Syst. Evol. Microbiol.">
        <title>The Global Catalogue of Microorganisms (GCM) 10K type strain sequencing project: providing services to taxonomists for standard genome sequencing and annotation.</title>
        <authorList>
            <consortium name="The Broad Institute Genomics Platform"/>
            <consortium name="The Broad Institute Genome Sequencing Center for Infectious Disease"/>
            <person name="Wu L."/>
            <person name="Ma J."/>
        </authorList>
    </citation>
    <scope>NUCLEOTIDE SEQUENCE [LARGE SCALE GENOMIC DNA]</scope>
    <source>
        <strain evidence="2">KCTC 23707</strain>
    </source>
</reference>
<proteinExistence type="predicted"/>
<gene>
    <name evidence="1" type="ORF">ACFSMZ_00405</name>
</gene>
<dbReference type="EMBL" id="JBHUIR010000002">
    <property type="protein sequence ID" value="MFD2258229.1"/>
    <property type="molecule type" value="Genomic_DNA"/>
</dbReference>
<dbReference type="Proteomes" id="UP001597373">
    <property type="component" value="Unassembled WGS sequence"/>
</dbReference>
<dbReference type="RefSeq" id="WP_345097612.1">
    <property type="nucleotide sequence ID" value="NZ_BAABGS010000003.1"/>
</dbReference>
<protein>
    <submittedName>
        <fullName evidence="1">Uncharacterized protein</fullName>
    </submittedName>
</protein>